<dbReference type="AlphaFoldDB" id="A0A969PUU4"/>
<accession>A0A969PUU4</accession>
<dbReference type="InterPro" id="IPR005585">
    <property type="entry name" value="DUF327"/>
</dbReference>
<evidence type="ECO:0000313" key="2">
    <source>
        <dbReference type="EMBL" id="NJP38806.1"/>
    </source>
</evidence>
<keyword evidence="3" id="KW-1185">Reference proteome</keyword>
<dbReference type="EMBL" id="JAATHJ010000031">
    <property type="protein sequence ID" value="NJP38806.1"/>
    <property type="molecule type" value="Genomic_DNA"/>
</dbReference>
<dbReference type="Proteomes" id="UP000752012">
    <property type="component" value="Unassembled WGS sequence"/>
</dbReference>
<gene>
    <name evidence="2" type="ORF">HCN83_14660</name>
</gene>
<dbReference type="Gene3D" id="1.20.120.490">
    <property type="entry name" value="Hypothetical protein TM1646-like domain"/>
    <property type="match status" value="1"/>
</dbReference>
<dbReference type="Pfam" id="PF03885">
    <property type="entry name" value="DUF327"/>
    <property type="match status" value="1"/>
</dbReference>
<evidence type="ECO:0000313" key="3">
    <source>
        <dbReference type="Proteomes" id="UP000752012"/>
    </source>
</evidence>
<feature type="region of interest" description="Disordered" evidence="1">
    <location>
        <begin position="1"/>
        <end position="23"/>
    </location>
</feature>
<organism evidence="2 3">
    <name type="scientific">Alkalicoccus luteus</name>
    <dbReference type="NCBI Taxonomy" id="1237094"/>
    <lineage>
        <taxon>Bacteria</taxon>
        <taxon>Bacillati</taxon>
        <taxon>Bacillota</taxon>
        <taxon>Bacilli</taxon>
        <taxon>Bacillales</taxon>
        <taxon>Bacillaceae</taxon>
        <taxon>Alkalicoccus</taxon>
    </lineage>
</organism>
<reference evidence="2 3" key="1">
    <citation type="submission" date="2020-03" db="EMBL/GenBank/DDBJ databases">
        <title>Assessment of the enzymatic potential of alkaline-tolerant lipase obtained from Bacillus luteus H11 (technogenic soil) for the bioremediation of saline soils contaminated with petroleum substances.</title>
        <authorList>
            <person name="Kalwasinska A."/>
        </authorList>
    </citation>
    <scope>NUCLEOTIDE SEQUENCE [LARGE SCALE GENOMIC DNA]</scope>
    <source>
        <strain evidence="2 3">H11</strain>
    </source>
</reference>
<evidence type="ECO:0000256" key="1">
    <source>
        <dbReference type="SAM" id="MobiDB-lite"/>
    </source>
</evidence>
<dbReference type="RefSeq" id="WP_168008654.1">
    <property type="nucleotide sequence ID" value="NZ_JAATHJ010000031.1"/>
</dbReference>
<sequence length="146" mass="16758">MDIQRIRASGAAHSSSNQKKETEAKITFQEMMKDGRKQGAYDQFGQKLEAIEKQGKRLADSRTVEELRLYKKMVKEFMDEAVKLGLQLEEQRGFNRRGRTKVYKIVKEVDSKLIDLTDSVLRGQQKGLHLLKQTGEIQGLLVNIYA</sequence>
<name>A0A969PUU4_9BACI</name>
<proteinExistence type="predicted"/>
<dbReference type="SUPFAM" id="SSF158397">
    <property type="entry name" value="TM1646-like"/>
    <property type="match status" value="1"/>
</dbReference>
<protein>
    <submittedName>
        <fullName evidence="2">YaaR family protein</fullName>
    </submittedName>
</protein>
<comment type="caution">
    <text evidence="2">The sequence shown here is derived from an EMBL/GenBank/DDBJ whole genome shotgun (WGS) entry which is preliminary data.</text>
</comment>
<dbReference type="InterPro" id="IPR024042">
    <property type="entry name" value="TM1646-like_dom_sf"/>
</dbReference>